<protein>
    <submittedName>
        <fullName evidence="3">Exosome complex component RRP41</fullName>
    </submittedName>
</protein>
<reference evidence="3" key="1">
    <citation type="submission" date="2023-06" db="EMBL/GenBank/DDBJ databases">
        <title>Survivors Of The Sea: Transcriptome response of Skeletonema marinoi to long-term dormancy.</title>
        <authorList>
            <person name="Pinder M.I.M."/>
            <person name="Kourtchenko O."/>
            <person name="Robertson E.K."/>
            <person name="Larsson T."/>
            <person name="Maumus F."/>
            <person name="Osuna-Cruz C.M."/>
            <person name="Vancaester E."/>
            <person name="Stenow R."/>
            <person name="Vandepoele K."/>
            <person name="Ploug H."/>
            <person name="Bruchert V."/>
            <person name="Godhe A."/>
            <person name="Topel M."/>
        </authorList>
    </citation>
    <scope>NUCLEOTIDE SEQUENCE</scope>
    <source>
        <strain evidence="3">R05AC</strain>
    </source>
</reference>
<organism evidence="3 4">
    <name type="scientific">Skeletonema marinoi</name>
    <dbReference type="NCBI Taxonomy" id="267567"/>
    <lineage>
        <taxon>Eukaryota</taxon>
        <taxon>Sar</taxon>
        <taxon>Stramenopiles</taxon>
        <taxon>Ochrophyta</taxon>
        <taxon>Bacillariophyta</taxon>
        <taxon>Coscinodiscophyceae</taxon>
        <taxon>Thalassiosirophycidae</taxon>
        <taxon>Thalassiosirales</taxon>
        <taxon>Skeletonemataceae</taxon>
        <taxon>Skeletonema</taxon>
        <taxon>Skeletonema marinoi-dohrnii complex</taxon>
    </lineage>
</organism>
<dbReference type="PANTHER" id="PTHR11953">
    <property type="entry name" value="EXOSOME COMPLEX COMPONENT"/>
    <property type="match status" value="1"/>
</dbReference>
<dbReference type="GO" id="GO:0016075">
    <property type="term" value="P:rRNA catabolic process"/>
    <property type="evidence" value="ECO:0007669"/>
    <property type="project" value="TreeGrafter"/>
</dbReference>
<dbReference type="SUPFAM" id="SSF55666">
    <property type="entry name" value="Ribonuclease PH domain 2-like"/>
    <property type="match status" value="1"/>
</dbReference>
<accession>A0AAD9DBN0</accession>
<dbReference type="Proteomes" id="UP001224775">
    <property type="component" value="Unassembled WGS sequence"/>
</dbReference>
<dbReference type="PANTHER" id="PTHR11953:SF0">
    <property type="entry name" value="EXOSOME COMPLEX COMPONENT RRP41"/>
    <property type="match status" value="1"/>
</dbReference>
<dbReference type="GO" id="GO:0071051">
    <property type="term" value="P:poly(A)-dependent snoRNA 3'-end processing"/>
    <property type="evidence" value="ECO:0007669"/>
    <property type="project" value="TreeGrafter"/>
</dbReference>
<proteinExistence type="inferred from homology"/>
<dbReference type="GO" id="GO:0034475">
    <property type="term" value="P:U4 snRNA 3'-end processing"/>
    <property type="evidence" value="ECO:0007669"/>
    <property type="project" value="TreeGrafter"/>
</dbReference>
<evidence type="ECO:0000259" key="2">
    <source>
        <dbReference type="Pfam" id="PF01138"/>
    </source>
</evidence>
<dbReference type="SUPFAM" id="SSF54211">
    <property type="entry name" value="Ribosomal protein S5 domain 2-like"/>
    <property type="match status" value="1"/>
</dbReference>
<sequence length="297" mass="31130">MTSLQRTDILSLIHLRSDGRRPNEIRHMTCHLGALPPTTDCGSALPSSACSGSAMVTMGLTQVLCIVRGPCDVGRRTEELPDRATLEVTMRTAPFAPPGDRRSTNPTSDRRLIEQSHLLQKALSASILLHLYPKSKISVTVMVLADDGGRLEAAINACTLALIDAGIPLKDMVCACSAGRWNAGGSDEIVVDLNRREIQAATGGASGGGGGNNSGGGGGTSDTIYLPVATMPQRGTVVLSQCESRLSGGAEAFGEVLECARAGCEMVMEVMAAAVRERGAGLWKAREGKATVVLDDW</sequence>
<dbReference type="GO" id="GO:0000176">
    <property type="term" value="C:nuclear exosome (RNase complex)"/>
    <property type="evidence" value="ECO:0007669"/>
    <property type="project" value="TreeGrafter"/>
</dbReference>
<name>A0AAD9DBN0_9STRA</name>
<dbReference type="InterPro" id="IPR020568">
    <property type="entry name" value="Ribosomal_Su5_D2-typ_SF"/>
</dbReference>
<dbReference type="GO" id="GO:0071028">
    <property type="term" value="P:nuclear mRNA surveillance"/>
    <property type="evidence" value="ECO:0007669"/>
    <property type="project" value="TreeGrafter"/>
</dbReference>
<dbReference type="EMBL" id="JATAAI010000016">
    <property type="protein sequence ID" value="KAK1740054.1"/>
    <property type="molecule type" value="Genomic_DNA"/>
</dbReference>
<dbReference type="GO" id="GO:0003723">
    <property type="term" value="F:RNA binding"/>
    <property type="evidence" value="ECO:0007669"/>
    <property type="project" value="TreeGrafter"/>
</dbReference>
<evidence type="ECO:0000313" key="4">
    <source>
        <dbReference type="Proteomes" id="UP001224775"/>
    </source>
</evidence>
<dbReference type="AlphaFoldDB" id="A0AAD9DBN0"/>
<keyword evidence="4" id="KW-1185">Reference proteome</keyword>
<feature type="domain" description="Exoribonuclease phosphorolytic" evidence="2">
    <location>
        <begin position="24"/>
        <end position="168"/>
    </location>
</feature>
<dbReference type="Gene3D" id="3.30.230.70">
    <property type="entry name" value="GHMP Kinase, N-terminal domain"/>
    <property type="match status" value="1"/>
</dbReference>
<evidence type="ECO:0000313" key="3">
    <source>
        <dbReference type="EMBL" id="KAK1740054.1"/>
    </source>
</evidence>
<dbReference type="GO" id="GO:0000177">
    <property type="term" value="C:cytoplasmic exosome (RNase complex)"/>
    <property type="evidence" value="ECO:0007669"/>
    <property type="project" value="TreeGrafter"/>
</dbReference>
<dbReference type="InterPro" id="IPR050080">
    <property type="entry name" value="RNase_PH"/>
</dbReference>
<comment type="similarity">
    <text evidence="1">Belongs to the RNase PH family.</text>
</comment>
<gene>
    <name evidence="3" type="ORF">QTG54_009004</name>
</gene>
<dbReference type="InterPro" id="IPR001247">
    <property type="entry name" value="ExoRNase_PH_dom1"/>
</dbReference>
<dbReference type="Pfam" id="PF01138">
    <property type="entry name" value="RNase_PH"/>
    <property type="match status" value="1"/>
</dbReference>
<evidence type="ECO:0000256" key="1">
    <source>
        <dbReference type="ARBA" id="ARBA00006678"/>
    </source>
</evidence>
<dbReference type="InterPro" id="IPR036345">
    <property type="entry name" value="ExoRNase_PH_dom2_sf"/>
</dbReference>
<dbReference type="InterPro" id="IPR027408">
    <property type="entry name" value="PNPase/RNase_PH_dom_sf"/>
</dbReference>
<dbReference type="GO" id="GO:0005730">
    <property type="term" value="C:nucleolus"/>
    <property type="evidence" value="ECO:0007669"/>
    <property type="project" value="TreeGrafter"/>
</dbReference>
<comment type="caution">
    <text evidence="3">The sequence shown here is derived from an EMBL/GenBank/DDBJ whole genome shotgun (WGS) entry which is preliminary data.</text>
</comment>